<dbReference type="AlphaFoldDB" id="A0A9P6TG09"/>
<protein>
    <submittedName>
        <fullName evidence="1">Uncharacterized protein</fullName>
    </submittedName>
</protein>
<dbReference type="Proteomes" id="UP000886653">
    <property type="component" value="Unassembled WGS sequence"/>
</dbReference>
<dbReference type="OrthoDB" id="10428427at2759"/>
<reference evidence="1" key="1">
    <citation type="submission" date="2013-11" db="EMBL/GenBank/DDBJ databases">
        <title>Genome sequence of the fusiform rust pathogen reveals effectors for host alternation and coevolution with pine.</title>
        <authorList>
            <consortium name="DOE Joint Genome Institute"/>
            <person name="Smith K."/>
            <person name="Pendleton A."/>
            <person name="Kubisiak T."/>
            <person name="Anderson C."/>
            <person name="Salamov A."/>
            <person name="Aerts A."/>
            <person name="Riley R."/>
            <person name="Clum A."/>
            <person name="Lindquist E."/>
            <person name="Ence D."/>
            <person name="Campbell M."/>
            <person name="Kronenberg Z."/>
            <person name="Feau N."/>
            <person name="Dhillon B."/>
            <person name="Hamelin R."/>
            <person name="Burleigh J."/>
            <person name="Smith J."/>
            <person name="Yandell M."/>
            <person name="Nelson C."/>
            <person name="Grigoriev I."/>
            <person name="Davis J."/>
        </authorList>
    </citation>
    <scope>NUCLEOTIDE SEQUENCE</scope>
    <source>
        <strain evidence="1">G11</strain>
    </source>
</reference>
<proteinExistence type="predicted"/>
<name>A0A9P6TG09_9BASI</name>
<gene>
    <name evidence="1" type="ORF">CROQUDRAFT_38128</name>
</gene>
<feature type="non-terminal residue" evidence="1">
    <location>
        <position position="1"/>
    </location>
</feature>
<evidence type="ECO:0000313" key="1">
    <source>
        <dbReference type="EMBL" id="KAG0150519.1"/>
    </source>
</evidence>
<comment type="caution">
    <text evidence="1">The sequence shown here is derived from an EMBL/GenBank/DDBJ whole genome shotgun (WGS) entry which is preliminary data.</text>
</comment>
<dbReference type="EMBL" id="MU167218">
    <property type="protein sequence ID" value="KAG0150519.1"/>
    <property type="molecule type" value="Genomic_DNA"/>
</dbReference>
<organism evidence="1 2">
    <name type="scientific">Cronartium quercuum f. sp. fusiforme G11</name>
    <dbReference type="NCBI Taxonomy" id="708437"/>
    <lineage>
        <taxon>Eukaryota</taxon>
        <taxon>Fungi</taxon>
        <taxon>Dikarya</taxon>
        <taxon>Basidiomycota</taxon>
        <taxon>Pucciniomycotina</taxon>
        <taxon>Pucciniomycetes</taxon>
        <taxon>Pucciniales</taxon>
        <taxon>Coleosporiaceae</taxon>
        <taxon>Cronartium</taxon>
    </lineage>
</organism>
<accession>A0A9P6TG09</accession>
<evidence type="ECO:0000313" key="2">
    <source>
        <dbReference type="Proteomes" id="UP000886653"/>
    </source>
</evidence>
<sequence>FNHFIIMLREVFGFTWFAERMEVHRSNVEWIAQTYRSWIVAFRYCLRIRRAVFAQ</sequence>
<keyword evidence="2" id="KW-1185">Reference proteome</keyword>